<gene>
    <name evidence="3" type="ORF">AWC05_27680</name>
</gene>
<comment type="caution">
    <text evidence="3">The sequence shown here is derived from an EMBL/GenBank/DDBJ whole genome shotgun (WGS) entry which is preliminary data.</text>
</comment>
<dbReference type="Gene3D" id="3.40.350.10">
    <property type="entry name" value="Creatinase/prolidase N-terminal domain"/>
    <property type="match status" value="1"/>
</dbReference>
<dbReference type="Proteomes" id="UP000193010">
    <property type="component" value="Unassembled WGS sequence"/>
</dbReference>
<dbReference type="PANTHER" id="PTHR46112">
    <property type="entry name" value="AMINOPEPTIDASE"/>
    <property type="match status" value="1"/>
</dbReference>
<dbReference type="SUPFAM" id="SSF55920">
    <property type="entry name" value="Creatinase/aminopeptidase"/>
    <property type="match status" value="1"/>
</dbReference>
<dbReference type="Pfam" id="PF01321">
    <property type="entry name" value="Creatinase_N"/>
    <property type="match status" value="1"/>
</dbReference>
<dbReference type="InterPro" id="IPR050659">
    <property type="entry name" value="Peptidase_M24B"/>
</dbReference>
<dbReference type="InterPro" id="IPR036005">
    <property type="entry name" value="Creatinase/aminopeptidase-like"/>
</dbReference>
<dbReference type="Pfam" id="PF00557">
    <property type="entry name" value="Peptidase_M24"/>
    <property type="match status" value="1"/>
</dbReference>
<keyword evidence="3" id="KW-0378">Hydrolase</keyword>
<name>A0A1X1U3W8_MYCFL</name>
<dbReference type="CDD" id="cd01066">
    <property type="entry name" value="APP_MetAP"/>
    <property type="match status" value="1"/>
</dbReference>
<dbReference type="PANTHER" id="PTHR46112:SF8">
    <property type="entry name" value="CYTOPLASMIC PEPTIDASE PEPQ-RELATED"/>
    <property type="match status" value="1"/>
</dbReference>
<dbReference type="EMBL" id="LQOV01000018">
    <property type="protein sequence ID" value="ORV51349.1"/>
    <property type="molecule type" value="Genomic_DNA"/>
</dbReference>
<dbReference type="AlphaFoldDB" id="A0A1X1U3W8"/>
<evidence type="ECO:0000259" key="2">
    <source>
        <dbReference type="Pfam" id="PF01321"/>
    </source>
</evidence>
<feature type="domain" description="Creatinase N-terminal" evidence="2">
    <location>
        <begin position="16"/>
        <end position="150"/>
    </location>
</feature>
<keyword evidence="3" id="KW-0031">Aminopeptidase</keyword>
<dbReference type="InterPro" id="IPR000994">
    <property type="entry name" value="Pept_M24"/>
</dbReference>
<dbReference type="Gene3D" id="3.90.230.10">
    <property type="entry name" value="Creatinase/methionine aminopeptidase superfamily"/>
    <property type="match status" value="1"/>
</dbReference>
<dbReference type="OrthoDB" id="4504218at2"/>
<evidence type="ECO:0000259" key="1">
    <source>
        <dbReference type="Pfam" id="PF00557"/>
    </source>
</evidence>
<dbReference type="SUPFAM" id="SSF53092">
    <property type="entry name" value="Creatinase/prolidase N-terminal domain"/>
    <property type="match status" value="1"/>
</dbReference>
<reference evidence="3 4" key="1">
    <citation type="submission" date="2016-01" db="EMBL/GenBank/DDBJ databases">
        <title>The new phylogeny of the genus Mycobacterium.</title>
        <authorList>
            <person name="Tarcisio F."/>
            <person name="Conor M."/>
            <person name="Antonella G."/>
            <person name="Elisabetta G."/>
            <person name="Giulia F.S."/>
            <person name="Sara T."/>
            <person name="Anna F."/>
            <person name="Clotilde B."/>
            <person name="Roberto B."/>
            <person name="Veronica D.S."/>
            <person name="Fabio R."/>
            <person name="Monica P."/>
            <person name="Olivier J."/>
            <person name="Enrico T."/>
            <person name="Nicola S."/>
        </authorList>
    </citation>
    <scope>NUCLEOTIDE SEQUENCE [LARGE SCALE GENOMIC DNA]</scope>
    <source>
        <strain evidence="3 4">DSM 44852</strain>
    </source>
</reference>
<dbReference type="RefSeq" id="WP_085223726.1">
    <property type="nucleotide sequence ID" value="NZ_AP022576.1"/>
</dbReference>
<keyword evidence="4" id="KW-1185">Reference proteome</keyword>
<dbReference type="STRING" id="292462.AWC05_27680"/>
<organism evidence="3 4">
    <name type="scientific">Mycobacterium florentinum</name>
    <dbReference type="NCBI Taxonomy" id="292462"/>
    <lineage>
        <taxon>Bacteria</taxon>
        <taxon>Bacillati</taxon>
        <taxon>Actinomycetota</taxon>
        <taxon>Actinomycetes</taxon>
        <taxon>Mycobacteriales</taxon>
        <taxon>Mycobacteriaceae</taxon>
        <taxon>Mycobacterium</taxon>
        <taxon>Mycobacterium simiae complex</taxon>
    </lineage>
</organism>
<keyword evidence="3" id="KW-0645">Protease</keyword>
<dbReference type="GO" id="GO:0004177">
    <property type="term" value="F:aminopeptidase activity"/>
    <property type="evidence" value="ECO:0007669"/>
    <property type="project" value="UniProtKB-KW"/>
</dbReference>
<accession>A0A1X1U3W8</accession>
<evidence type="ECO:0000313" key="3">
    <source>
        <dbReference type="EMBL" id="ORV51349.1"/>
    </source>
</evidence>
<proteinExistence type="predicted"/>
<feature type="domain" description="Peptidase M24" evidence="1">
    <location>
        <begin position="158"/>
        <end position="361"/>
    </location>
</feature>
<dbReference type="InterPro" id="IPR029149">
    <property type="entry name" value="Creatin/AminoP/Spt16_N"/>
</dbReference>
<protein>
    <submittedName>
        <fullName evidence="3">Xaa-Pro aminopeptidase</fullName>
    </submittedName>
</protein>
<dbReference type="InterPro" id="IPR000587">
    <property type="entry name" value="Creatinase_N"/>
</dbReference>
<evidence type="ECO:0000313" key="4">
    <source>
        <dbReference type="Proteomes" id="UP000193010"/>
    </source>
</evidence>
<sequence>MATEVLPDERTLRSGRRQRALQQMAAHDLDVLVLGRQANVRYVTGAPQLWVAGTRPFGPSCVLVRETGAVHLLSTWDEGIPDDIPHENLYGISWNPMNTMSALQRIPGAATARRVGTDALSPVFAQLLPTAFPDAQLVDGELAMRAARRIKTAEEIAALRESIKVAESSLAAAVSELRPGVSEQALAGALLESAAAGGVSTPSNQDVAWVTSRKHPWRRADGDGRVQDGDLVAFSAGVLAGGYVGEVGRTWPADRRHAPNGAAALYGRWEGLWGRLIAACRPGAGAGELLAAYQAAGEPEPPMPVVRGLGMGFDPPVVSKHLPSTAADERLEAGMVLAVTGYVWEEGVGAVFGREAVLITADGPEVLTASPSWQP</sequence>